<organism evidence="7 8">
    <name type="scientific">Wickerhamomyces pijperi</name>
    <name type="common">Yeast</name>
    <name type="synonym">Pichia pijperi</name>
    <dbReference type="NCBI Taxonomy" id="599730"/>
    <lineage>
        <taxon>Eukaryota</taxon>
        <taxon>Fungi</taxon>
        <taxon>Dikarya</taxon>
        <taxon>Ascomycota</taxon>
        <taxon>Saccharomycotina</taxon>
        <taxon>Saccharomycetes</taxon>
        <taxon>Phaffomycetales</taxon>
        <taxon>Wickerhamomycetaceae</taxon>
        <taxon>Wickerhamomyces</taxon>
    </lineage>
</organism>
<evidence type="ECO:0000256" key="5">
    <source>
        <dbReference type="SAM" id="MobiDB-lite"/>
    </source>
</evidence>
<evidence type="ECO:0000313" key="8">
    <source>
        <dbReference type="Proteomes" id="UP000774326"/>
    </source>
</evidence>
<evidence type="ECO:0000256" key="4">
    <source>
        <dbReference type="ARBA" id="ARBA00023136"/>
    </source>
</evidence>
<feature type="transmembrane region" description="Helical" evidence="6">
    <location>
        <begin position="163"/>
        <end position="184"/>
    </location>
</feature>
<comment type="subcellular location">
    <subcellularLocation>
        <location evidence="1">Membrane</location>
        <topology evidence="1">Multi-pass membrane protein</topology>
    </subcellularLocation>
</comment>
<keyword evidence="3 6" id="KW-1133">Transmembrane helix</keyword>
<keyword evidence="8" id="KW-1185">Reference proteome</keyword>
<dbReference type="SMART" id="SM01417">
    <property type="entry name" value="Solute_trans_a"/>
    <property type="match status" value="1"/>
</dbReference>
<feature type="transmembrane region" description="Helical" evidence="6">
    <location>
        <begin position="118"/>
        <end position="142"/>
    </location>
</feature>
<dbReference type="GO" id="GO:0016020">
    <property type="term" value="C:membrane"/>
    <property type="evidence" value="ECO:0007669"/>
    <property type="project" value="UniProtKB-SubCell"/>
</dbReference>
<reference evidence="7" key="1">
    <citation type="journal article" date="2021" name="Open Biol.">
        <title>Shared evolutionary footprints suggest mitochondrial oxidative damage underlies multiple complex I losses in fungi.</title>
        <authorList>
            <person name="Schikora-Tamarit M.A."/>
            <person name="Marcet-Houben M."/>
            <person name="Nosek J."/>
            <person name="Gabaldon T."/>
        </authorList>
    </citation>
    <scope>NUCLEOTIDE SEQUENCE</scope>
    <source>
        <strain evidence="7">CBS2887</strain>
    </source>
</reference>
<dbReference type="Pfam" id="PF03619">
    <property type="entry name" value="Solute_trans_a"/>
    <property type="match status" value="1"/>
</dbReference>
<dbReference type="AlphaFoldDB" id="A0A9P8TNX1"/>
<feature type="compositionally biased region" description="Polar residues" evidence="5">
    <location>
        <begin position="350"/>
        <end position="359"/>
    </location>
</feature>
<keyword evidence="2 6" id="KW-0812">Transmembrane</keyword>
<accession>A0A9P8TNX1</accession>
<evidence type="ECO:0000256" key="3">
    <source>
        <dbReference type="ARBA" id="ARBA00022989"/>
    </source>
</evidence>
<evidence type="ECO:0000313" key="7">
    <source>
        <dbReference type="EMBL" id="KAH3685625.1"/>
    </source>
</evidence>
<dbReference type="PANTHER" id="PTHR23423">
    <property type="entry name" value="ORGANIC SOLUTE TRANSPORTER-RELATED"/>
    <property type="match status" value="1"/>
</dbReference>
<feature type="non-terminal residue" evidence="7">
    <location>
        <position position="359"/>
    </location>
</feature>
<protein>
    <submittedName>
        <fullName evidence="7">Uncharacterized protein</fullName>
    </submittedName>
</protein>
<evidence type="ECO:0000256" key="1">
    <source>
        <dbReference type="ARBA" id="ARBA00004141"/>
    </source>
</evidence>
<keyword evidence="4 6" id="KW-0472">Membrane</keyword>
<sequence>MIPLYAISCLCTISSPPLPKVIASFFNLIVEVYEAFVIYTFFSLLTVYLGDERDIIIKNSGKEPVKHLILGAYLPLVDISDPFTFLAIKRGILQYVWLKPMICMVNSINELWLDNNPGVYSCITVIYNLSVSVSLYDLALFWSCLYSQLSPFKPWGKFLNVKLIIFASYWQTLFISLLNFFGIADPDVDYQAYLMSWELLGFAISHLTSFSYREYDSNSLQGCSRFPFLIALKDATGIQDLLFDFKKTFYGSSYDYRSFDSVESVIAHPSSQSRLKRLNHGMRYSGDTKYWIKNNSAFAQGPPTSVLNMKTPLLASDYLTPNATDSSAASIRGCYSPSVYSNNNNNNNNRTNMHPSFSS</sequence>
<dbReference type="Proteomes" id="UP000774326">
    <property type="component" value="Unassembled WGS sequence"/>
</dbReference>
<reference evidence="7" key="2">
    <citation type="submission" date="2021-01" db="EMBL/GenBank/DDBJ databases">
        <authorList>
            <person name="Schikora-Tamarit M.A."/>
        </authorList>
    </citation>
    <scope>NUCLEOTIDE SEQUENCE</scope>
    <source>
        <strain evidence="7">CBS2887</strain>
    </source>
</reference>
<gene>
    <name evidence="7" type="ORF">WICPIJ_003372</name>
</gene>
<dbReference type="InterPro" id="IPR005178">
    <property type="entry name" value="Ostalpha/TMEM184C"/>
</dbReference>
<name>A0A9P8TNX1_WICPI</name>
<evidence type="ECO:0000256" key="2">
    <source>
        <dbReference type="ARBA" id="ARBA00022692"/>
    </source>
</evidence>
<evidence type="ECO:0000256" key="6">
    <source>
        <dbReference type="SAM" id="Phobius"/>
    </source>
</evidence>
<comment type="caution">
    <text evidence="7">The sequence shown here is derived from an EMBL/GenBank/DDBJ whole genome shotgun (WGS) entry which is preliminary data.</text>
</comment>
<dbReference type="OrthoDB" id="5348404at2759"/>
<feature type="region of interest" description="Disordered" evidence="5">
    <location>
        <begin position="339"/>
        <end position="359"/>
    </location>
</feature>
<feature type="transmembrane region" description="Helical" evidence="6">
    <location>
        <begin position="25"/>
        <end position="48"/>
    </location>
</feature>
<dbReference type="EMBL" id="JAEUBG010001852">
    <property type="protein sequence ID" value="KAH3685625.1"/>
    <property type="molecule type" value="Genomic_DNA"/>
</dbReference>
<proteinExistence type="predicted"/>